<keyword evidence="2" id="KW-1185">Reference proteome</keyword>
<comment type="caution">
    <text evidence="1">The sequence shown here is derived from an EMBL/GenBank/DDBJ whole genome shotgun (WGS) entry which is preliminary data.</text>
</comment>
<dbReference type="CDD" id="cd14788">
    <property type="entry name" value="GumN"/>
    <property type="match status" value="1"/>
</dbReference>
<dbReference type="InterPro" id="IPR002816">
    <property type="entry name" value="TraB/PrgY/GumN_fam"/>
</dbReference>
<reference evidence="2" key="1">
    <citation type="journal article" date="2019" name="Int. J. Syst. Evol. Microbiol.">
        <title>The Global Catalogue of Microorganisms (GCM) 10K type strain sequencing project: providing services to taxonomists for standard genome sequencing and annotation.</title>
        <authorList>
            <consortium name="The Broad Institute Genomics Platform"/>
            <consortium name="The Broad Institute Genome Sequencing Center for Infectious Disease"/>
            <person name="Wu L."/>
            <person name="Ma J."/>
        </authorList>
    </citation>
    <scope>NUCLEOTIDE SEQUENCE [LARGE SCALE GENOMIC DNA]</scope>
    <source>
        <strain evidence="2">KCTC 32239</strain>
    </source>
</reference>
<sequence>MSLVKQLIFISTILCTSGWGLAQELSEEHAIQESSADDVVEVLVVGEQPGPSLWKVYKDQHVLWVMGTISPVPKNMQWHSKQVENVVASSQEFLTQPGVKVEVGFWSKLSLLPSLVGIKHNPDGKKLVDVLPADLYARWSILKEKYIGKDNDIEKNRPIFAATELFKKSIDKSDMAPNDSVRWAIENIVRNNKIKTTKPIVGHELKNARATVKKFKKSSLDDTACFARTIERLETDLGAMRTRANAWAKGDLDALRNLPYHNEREDCESAVLNSEIAQDQGVQNIKQLLKDEWLAAAEVALATNESTFAILPMAELYKSDGYLAALAAKGYVVERPE</sequence>
<name>A0ABQ3B620_9GAMM</name>
<protein>
    <submittedName>
        <fullName evidence="1">GumN protein</fullName>
    </submittedName>
</protein>
<evidence type="ECO:0000313" key="1">
    <source>
        <dbReference type="EMBL" id="GGY77217.1"/>
    </source>
</evidence>
<evidence type="ECO:0000313" key="2">
    <source>
        <dbReference type="Proteomes" id="UP000619761"/>
    </source>
</evidence>
<dbReference type="EMBL" id="BMYZ01000002">
    <property type="protein sequence ID" value="GGY77217.1"/>
    <property type="molecule type" value="Genomic_DNA"/>
</dbReference>
<dbReference type="RefSeq" id="WP_189418598.1">
    <property type="nucleotide sequence ID" value="NZ_BMYZ01000002.1"/>
</dbReference>
<accession>A0ABQ3B620</accession>
<proteinExistence type="predicted"/>
<dbReference type="Pfam" id="PF01963">
    <property type="entry name" value="TraB_PrgY_gumN"/>
    <property type="match status" value="1"/>
</dbReference>
<dbReference type="Proteomes" id="UP000619761">
    <property type="component" value="Unassembled WGS sequence"/>
</dbReference>
<gene>
    <name evidence="1" type="primary">gumN</name>
    <name evidence="1" type="ORF">GCM10011613_22170</name>
</gene>
<organism evidence="1 2">
    <name type="scientific">Cellvibrio zantedeschiae</name>
    <dbReference type="NCBI Taxonomy" id="1237077"/>
    <lineage>
        <taxon>Bacteria</taxon>
        <taxon>Pseudomonadati</taxon>
        <taxon>Pseudomonadota</taxon>
        <taxon>Gammaproteobacteria</taxon>
        <taxon>Cellvibrionales</taxon>
        <taxon>Cellvibrionaceae</taxon>
        <taxon>Cellvibrio</taxon>
    </lineage>
</organism>